<dbReference type="EMBL" id="CP053564">
    <property type="protein sequence ID" value="QJY47784.1"/>
    <property type="molecule type" value="Genomic_DNA"/>
</dbReference>
<accession>A0A6M6JI92</accession>
<sequence length="89" mass="10223">MTNETASRSFRRQRWDTTLINPTDPTSVNDLPLIEIYTVDQVAVRLGISVGLTYELVKEGAIPAKRLGRRWIIPRVRFHAWLNDQSETA</sequence>
<name>A0A6M6JI92_9PSEU</name>
<reference evidence="2 3" key="1">
    <citation type="submission" date="2020-05" db="EMBL/GenBank/DDBJ databases">
        <authorList>
            <person name="Mo P."/>
        </authorList>
    </citation>
    <scope>NUCLEOTIDE SEQUENCE [LARGE SCALE GENOMIC DNA]</scope>
    <source>
        <strain evidence="2 3">Gen01</strain>
    </source>
</reference>
<dbReference type="KEGG" id="pbro:HOP40_19840"/>
<feature type="domain" description="Helix-turn-helix" evidence="1">
    <location>
        <begin position="37"/>
        <end position="85"/>
    </location>
</feature>
<dbReference type="Proteomes" id="UP000505377">
    <property type="component" value="Chromosome"/>
</dbReference>
<keyword evidence="3" id="KW-1185">Reference proteome</keyword>
<dbReference type="Pfam" id="PF12728">
    <property type="entry name" value="HTH_17"/>
    <property type="match status" value="1"/>
</dbReference>
<dbReference type="InterPro" id="IPR010093">
    <property type="entry name" value="SinI_DNA-bd"/>
</dbReference>
<organism evidence="2 3">
    <name type="scientific">Pseudonocardia broussonetiae</name>
    <dbReference type="NCBI Taxonomy" id="2736640"/>
    <lineage>
        <taxon>Bacteria</taxon>
        <taxon>Bacillati</taxon>
        <taxon>Actinomycetota</taxon>
        <taxon>Actinomycetes</taxon>
        <taxon>Pseudonocardiales</taxon>
        <taxon>Pseudonocardiaceae</taxon>
        <taxon>Pseudonocardia</taxon>
    </lineage>
</organism>
<evidence type="ECO:0000313" key="2">
    <source>
        <dbReference type="EMBL" id="QJY47784.1"/>
    </source>
</evidence>
<evidence type="ECO:0000313" key="3">
    <source>
        <dbReference type="Proteomes" id="UP000505377"/>
    </source>
</evidence>
<dbReference type="GO" id="GO:0003677">
    <property type="term" value="F:DNA binding"/>
    <property type="evidence" value="ECO:0007669"/>
    <property type="project" value="InterPro"/>
</dbReference>
<evidence type="ECO:0000259" key="1">
    <source>
        <dbReference type="Pfam" id="PF12728"/>
    </source>
</evidence>
<proteinExistence type="predicted"/>
<dbReference type="NCBIfam" id="TIGR01764">
    <property type="entry name" value="excise"/>
    <property type="match status" value="1"/>
</dbReference>
<protein>
    <submittedName>
        <fullName evidence="2">Helix-turn-helix domain-containing protein</fullName>
    </submittedName>
</protein>
<gene>
    <name evidence="2" type="ORF">HOP40_19840</name>
</gene>
<dbReference type="InterPro" id="IPR041657">
    <property type="entry name" value="HTH_17"/>
</dbReference>
<dbReference type="AlphaFoldDB" id="A0A6M6JI92"/>
<dbReference type="RefSeq" id="WP_172160784.1">
    <property type="nucleotide sequence ID" value="NZ_CP053564.1"/>
</dbReference>